<protein>
    <recommendedName>
        <fullName evidence="9">Prepilin-type N-terminal cleavage/methylation domain-containing protein</fullName>
    </recommendedName>
</protein>
<dbReference type="PANTHER" id="PTHR30093">
    <property type="entry name" value="GENERAL SECRETION PATHWAY PROTEIN G"/>
    <property type="match status" value="1"/>
</dbReference>
<keyword evidence="3 6" id="KW-0812">Transmembrane</keyword>
<evidence type="ECO:0000256" key="3">
    <source>
        <dbReference type="ARBA" id="ARBA00022692"/>
    </source>
</evidence>
<dbReference type="Gene3D" id="3.30.700.10">
    <property type="entry name" value="Glycoprotein, Type 4 Pilin"/>
    <property type="match status" value="1"/>
</dbReference>
<dbReference type="RefSeq" id="WP_200256333.1">
    <property type="nucleotide sequence ID" value="NZ_NRSH01000011.1"/>
</dbReference>
<evidence type="ECO:0000256" key="5">
    <source>
        <dbReference type="ARBA" id="ARBA00023136"/>
    </source>
</evidence>
<evidence type="ECO:0000256" key="4">
    <source>
        <dbReference type="ARBA" id="ARBA00022989"/>
    </source>
</evidence>
<keyword evidence="8" id="KW-1185">Reference proteome</keyword>
<organism evidence="7 8">
    <name type="scientific">Halorhodospira neutriphila</name>
    <dbReference type="NCBI Taxonomy" id="168379"/>
    <lineage>
        <taxon>Bacteria</taxon>
        <taxon>Pseudomonadati</taxon>
        <taxon>Pseudomonadota</taxon>
        <taxon>Gammaproteobacteria</taxon>
        <taxon>Chromatiales</taxon>
        <taxon>Ectothiorhodospiraceae</taxon>
        <taxon>Halorhodospira</taxon>
    </lineage>
</organism>
<dbReference type="Pfam" id="PF07963">
    <property type="entry name" value="N_methyl"/>
    <property type="match status" value="1"/>
</dbReference>
<gene>
    <name evidence="7" type="ORF">CKO13_02050</name>
</gene>
<dbReference type="InterPro" id="IPR045584">
    <property type="entry name" value="Pilin-like"/>
</dbReference>
<reference evidence="7 8" key="1">
    <citation type="journal article" date="2020" name="Microorganisms">
        <title>Osmotic Adaptation and Compatible Solute Biosynthesis of Phototrophic Bacteria as Revealed from Genome Analyses.</title>
        <authorList>
            <person name="Imhoff J.F."/>
            <person name="Rahn T."/>
            <person name="Kunzel S."/>
            <person name="Keller A."/>
            <person name="Neulinger S.C."/>
        </authorList>
    </citation>
    <scope>NUCLEOTIDE SEQUENCE [LARGE SCALE GENOMIC DNA]</scope>
    <source>
        <strain evidence="7 8">DSM 15116</strain>
    </source>
</reference>
<dbReference type="SUPFAM" id="SSF54523">
    <property type="entry name" value="Pili subunits"/>
    <property type="match status" value="1"/>
</dbReference>
<keyword evidence="2" id="KW-0488">Methylation</keyword>
<keyword evidence="4 6" id="KW-1133">Transmembrane helix</keyword>
<evidence type="ECO:0000256" key="1">
    <source>
        <dbReference type="ARBA" id="ARBA00004167"/>
    </source>
</evidence>
<dbReference type="PANTHER" id="PTHR30093:SF44">
    <property type="entry name" value="TYPE II SECRETION SYSTEM CORE PROTEIN G"/>
    <property type="match status" value="1"/>
</dbReference>
<comment type="subcellular location">
    <subcellularLocation>
        <location evidence="1">Membrane</location>
        <topology evidence="1">Single-pass membrane protein</topology>
    </subcellularLocation>
</comment>
<comment type="caution">
    <text evidence="7">The sequence shown here is derived from an EMBL/GenBank/DDBJ whole genome shotgun (WGS) entry which is preliminary data.</text>
</comment>
<evidence type="ECO:0008006" key="9">
    <source>
        <dbReference type="Google" id="ProtNLM"/>
    </source>
</evidence>
<dbReference type="PROSITE" id="PS00409">
    <property type="entry name" value="PROKAR_NTER_METHYL"/>
    <property type="match status" value="1"/>
</dbReference>
<evidence type="ECO:0000313" key="8">
    <source>
        <dbReference type="Proteomes" id="UP000738126"/>
    </source>
</evidence>
<proteinExistence type="predicted"/>
<dbReference type="EMBL" id="NRSH01000011">
    <property type="protein sequence ID" value="MBK1725822.1"/>
    <property type="molecule type" value="Genomic_DNA"/>
</dbReference>
<evidence type="ECO:0000313" key="7">
    <source>
        <dbReference type="EMBL" id="MBK1725822.1"/>
    </source>
</evidence>
<sequence>MRHANRHRQGGFTLVELSVVLVIVGLLLGAVFAGQELIKNAQATRLKNQVKNIESMAQNFRDQRERYPGDCDNNGFFDTQILDLGNPNTRAKRANYLAVDSDSDLDSGDFCPDNPGDEGVEGDTALDGDPGANLFYNDLKEAGFINETSVNRDVAEHTDDDYIFAGRVVVGGNLTSYNAIVVAGVSRFLARAMDESIDGNADDPLGGRVRWMSEGGVVASEAADGWAQDAKSPDDKVHVAYFFEDVPPESNLDGG</sequence>
<name>A0ABS1E3L8_9GAMM</name>
<evidence type="ECO:0000256" key="2">
    <source>
        <dbReference type="ARBA" id="ARBA00022481"/>
    </source>
</evidence>
<dbReference type="Proteomes" id="UP000738126">
    <property type="component" value="Unassembled WGS sequence"/>
</dbReference>
<accession>A0ABS1E3L8</accession>
<evidence type="ECO:0000256" key="6">
    <source>
        <dbReference type="SAM" id="Phobius"/>
    </source>
</evidence>
<keyword evidence="5 6" id="KW-0472">Membrane</keyword>
<dbReference type="InterPro" id="IPR012902">
    <property type="entry name" value="N_methyl_site"/>
</dbReference>
<feature type="transmembrane region" description="Helical" evidence="6">
    <location>
        <begin position="12"/>
        <end position="33"/>
    </location>
</feature>
<dbReference type="NCBIfam" id="TIGR02532">
    <property type="entry name" value="IV_pilin_GFxxxE"/>
    <property type="match status" value="1"/>
</dbReference>